<proteinExistence type="predicted"/>
<gene>
    <name evidence="1" type="ORF">rCG_36207</name>
</gene>
<dbReference type="Proteomes" id="UP000234681">
    <property type="component" value="Chromosome X"/>
</dbReference>
<reference evidence="1 2" key="1">
    <citation type="submission" date="2005-09" db="EMBL/GenBank/DDBJ databases">
        <authorList>
            <person name="Mural R.J."/>
            <person name="Li P.W."/>
            <person name="Adams M.D."/>
            <person name="Amanatides P.G."/>
            <person name="Baden-Tillson H."/>
            <person name="Barnstead M."/>
            <person name="Chin S.H."/>
            <person name="Dew I."/>
            <person name="Evans C.A."/>
            <person name="Ferriera S."/>
            <person name="Flanigan M."/>
            <person name="Fosler C."/>
            <person name="Glodek A."/>
            <person name="Gu Z."/>
            <person name="Holt R.A."/>
            <person name="Jennings D."/>
            <person name="Kraft C.L."/>
            <person name="Lu F."/>
            <person name="Nguyen T."/>
            <person name="Nusskern D.R."/>
            <person name="Pfannkoch C.M."/>
            <person name="Sitter C."/>
            <person name="Sutton G.G."/>
            <person name="Venter J.C."/>
            <person name="Wang Z."/>
            <person name="Woodage T."/>
            <person name="Zheng X.H."/>
            <person name="Zhong F."/>
        </authorList>
    </citation>
    <scope>NUCLEOTIDE SEQUENCE [LARGE SCALE GENOMIC DNA]</scope>
    <source>
        <strain>BN</strain>
        <strain evidence="2">Sprague-Dawley</strain>
    </source>
</reference>
<evidence type="ECO:0000313" key="1">
    <source>
        <dbReference type="EMBL" id="EDL96109.1"/>
    </source>
</evidence>
<sequence>MWNYETKNGERDSHIKEKEELYLKEEHQIQL</sequence>
<name>A6IPQ4_RAT</name>
<dbReference type="AlphaFoldDB" id="A6IPQ4"/>
<evidence type="ECO:0000313" key="2">
    <source>
        <dbReference type="Proteomes" id="UP000234681"/>
    </source>
</evidence>
<organism evidence="1 2">
    <name type="scientific">Rattus norvegicus</name>
    <name type="common">Rat</name>
    <dbReference type="NCBI Taxonomy" id="10116"/>
    <lineage>
        <taxon>Eukaryota</taxon>
        <taxon>Metazoa</taxon>
        <taxon>Chordata</taxon>
        <taxon>Craniata</taxon>
        <taxon>Vertebrata</taxon>
        <taxon>Euteleostomi</taxon>
        <taxon>Mammalia</taxon>
        <taxon>Eutheria</taxon>
        <taxon>Euarchontoglires</taxon>
        <taxon>Glires</taxon>
        <taxon>Rodentia</taxon>
        <taxon>Myomorpha</taxon>
        <taxon>Muroidea</taxon>
        <taxon>Muridae</taxon>
        <taxon>Murinae</taxon>
        <taxon>Rattus</taxon>
    </lineage>
</organism>
<accession>A6IPQ4</accession>
<protein>
    <submittedName>
        <fullName evidence="1">RCG36207</fullName>
    </submittedName>
</protein>
<dbReference type="EMBL" id="CH473966">
    <property type="protein sequence ID" value="EDL96109.1"/>
    <property type="molecule type" value="Genomic_DNA"/>
</dbReference>